<name>A0A6J5NXU0_9CAUD</name>
<organism evidence="1">
    <name type="scientific">uncultured Caudovirales phage</name>
    <dbReference type="NCBI Taxonomy" id="2100421"/>
    <lineage>
        <taxon>Viruses</taxon>
        <taxon>Duplodnaviria</taxon>
        <taxon>Heunggongvirae</taxon>
        <taxon>Uroviricota</taxon>
        <taxon>Caudoviricetes</taxon>
        <taxon>Peduoviridae</taxon>
        <taxon>Maltschvirus</taxon>
        <taxon>Maltschvirus maltsch</taxon>
    </lineage>
</organism>
<gene>
    <name evidence="1" type="ORF">UFOVP816_35</name>
</gene>
<sequence>MDKKIKKLEKKEKSLVKDTKSLLKEDKKHDKIIDKAKKKMKGKC</sequence>
<reference evidence="1" key="1">
    <citation type="submission" date="2020-04" db="EMBL/GenBank/DDBJ databases">
        <authorList>
            <person name="Chiriac C."/>
            <person name="Salcher M."/>
            <person name="Ghai R."/>
            <person name="Kavagutti S V."/>
        </authorList>
    </citation>
    <scope>NUCLEOTIDE SEQUENCE</scope>
</reference>
<dbReference type="EMBL" id="LR796759">
    <property type="protein sequence ID" value="CAB4164460.1"/>
    <property type="molecule type" value="Genomic_DNA"/>
</dbReference>
<proteinExistence type="predicted"/>
<evidence type="ECO:0000313" key="1">
    <source>
        <dbReference type="EMBL" id="CAB4164460.1"/>
    </source>
</evidence>
<accession>A0A6J5NXU0</accession>
<protein>
    <submittedName>
        <fullName evidence="1">Uncharacterized protein</fullName>
    </submittedName>
</protein>